<dbReference type="CDD" id="cd01646">
    <property type="entry name" value="RT_Bac_retron_I"/>
    <property type="match status" value="1"/>
</dbReference>
<dbReference type="InterPro" id="IPR051083">
    <property type="entry name" value="GrpII_Intron_Splice-Mob/Def"/>
</dbReference>
<protein>
    <submittedName>
        <fullName evidence="3">Reverse transcriptase (RNA-dependent DNA polymerase)</fullName>
    </submittedName>
</protein>
<accession>A0A1I2FFZ5</accession>
<dbReference type="GO" id="GO:0003964">
    <property type="term" value="F:RNA-directed DNA polymerase activity"/>
    <property type="evidence" value="ECO:0007669"/>
    <property type="project" value="UniProtKB-KW"/>
</dbReference>
<keyword evidence="3" id="KW-0695">RNA-directed DNA polymerase</keyword>
<gene>
    <name evidence="3" type="ORF">SAMN04488541_101379</name>
</gene>
<dbReference type="SUPFAM" id="SSF56672">
    <property type="entry name" value="DNA/RNA polymerases"/>
    <property type="match status" value="1"/>
</dbReference>
<keyword evidence="3" id="KW-0808">Transferase</keyword>
<keyword evidence="4" id="KW-1185">Reference proteome</keyword>
<dbReference type="Pfam" id="PF00078">
    <property type="entry name" value="RVT_1"/>
    <property type="match status" value="1"/>
</dbReference>
<dbReference type="Proteomes" id="UP000199513">
    <property type="component" value="Unassembled WGS sequence"/>
</dbReference>
<reference evidence="3 4" key="1">
    <citation type="submission" date="2016-10" db="EMBL/GenBank/DDBJ databases">
        <authorList>
            <person name="de Groot N.N."/>
        </authorList>
    </citation>
    <scope>NUCLEOTIDE SEQUENCE [LARGE SCALE GENOMIC DNA]</scope>
    <source>
        <strain>GEY</strain>
        <strain evidence="4">DSM 9560</strain>
    </source>
</reference>
<dbReference type="PROSITE" id="PS50878">
    <property type="entry name" value="RT_POL"/>
    <property type="match status" value="1"/>
</dbReference>
<proteinExistence type="inferred from homology"/>
<dbReference type="InterPro" id="IPR000477">
    <property type="entry name" value="RT_dom"/>
</dbReference>
<keyword evidence="3" id="KW-0548">Nucleotidyltransferase</keyword>
<evidence type="ECO:0000313" key="3">
    <source>
        <dbReference type="EMBL" id="SFF03446.1"/>
    </source>
</evidence>
<evidence type="ECO:0000259" key="2">
    <source>
        <dbReference type="PROSITE" id="PS50878"/>
    </source>
</evidence>
<feature type="domain" description="Reverse transcriptase" evidence="2">
    <location>
        <begin position="1"/>
        <end position="266"/>
    </location>
</feature>
<comment type="similarity">
    <text evidence="1">Belongs to the bacterial reverse transcriptase family.</text>
</comment>
<dbReference type="EMBL" id="FONY01000013">
    <property type="protein sequence ID" value="SFF03446.1"/>
    <property type="molecule type" value="Genomic_DNA"/>
</dbReference>
<organism evidence="3 4">
    <name type="scientific">Thermoflexibacter ruber</name>
    <dbReference type="NCBI Taxonomy" id="1003"/>
    <lineage>
        <taxon>Bacteria</taxon>
        <taxon>Pseudomonadati</taxon>
        <taxon>Bacteroidota</taxon>
        <taxon>Cytophagia</taxon>
        <taxon>Cytophagales</taxon>
        <taxon>Thermoflexibacteraceae</taxon>
        <taxon>Thermoflexibacter</taxon>
    </lineage>
</organism>
<dbReference type="STRING" id="1003.SAMN04488541_101379"/>
<dbReference type="InterPro" id="IPR043502">
    <property type="entry name" value="DNA/RNA_pol_sf"/>
</dbReference>
<sequence length="329" mass="38594">MKRVGNLLHSIADTDNLRLAVWKAGKGKRYSRQVLDYSNDLEINLLNLQSEILSGKVSVGNYRYFKVYEPKERQICASAFSEQVLHHALMNVCHPYFERYQVYESYASRKGKGVYAALEKAQHFTQKHTFFLKLDVKKFFDSIHHSVLKSQLAKRFKDKRLLQIFYQIIDSYAASPDRGVPIGNLTSQYFANHYLAGLDHFIKENLQCKNYVRYMDDMVLWHDSKEFLKEIKEKINDYIETNLKCTLKPTLLNFTSQGLPFLGYRLFPTHVKLLHKSKIRFIHKINRAKTDFERGLITESKYQQKILPLLSFIFKANTLNFRKSLSLGL</sequence>
<evidence type="ECO:0000256" key="1">
    <source>
        <dbReference type="ARBA" id="ARBA00034120"/>
    </source>
</evidence>
<dbReference type="PANTHER" id="PTHR34047">
    <property type="entry name" value="NUCLEAR INTRON MATURASE 1, MITOCHONDRIAL-RELATED"/>
    <property type="match status" value="1"/>
</dbReference>
<dbReference type="RefSeq" id="WP_091544116.1">
    <property type="nucleotide sequence ID" value="NZ_FONY01000013.1"/>
</dbReference>
<name>A0A1I2FFZ5_9BACT</name>
<evidence type="ECO:0000313" key="4">
    <source>
        <dbReference type="Proteomes" id="UP000199513"/>
    </source>
</evidence>
<dbReference type="OrthoDB" id="9780724at2"/>
<dbReference type="AlphaFoldDB" id="A0A1I2FFZ5"/>
<dbReference type="PANTHER" id="PTHR34047:SF8">
    <property type="entry name" value="PROTEIN YKFC"/>
    <property type="match status" value="1"/>
</dbReference>